<reference evidence="2" key="1">
    <citation type="submission" date="2021-06" db="EMBL/GenBank/DDBJ databases">
        <title>Parelaphostrongylus tenuis whole genome reference sequence.</title>
        <authorList>
            <person name="Garwood T.J."/>
            <person name="Larsen P.A."/>
            <person name="Fountain-Jones N.M."/>
            <person name="Garbe J.R."/>
            <person name="Macchietto M.G."/>
            <person name="Kania S.A."/>
            <person name="Gerhold R.W."/>
            <person name="Richards J.E."/>
            <person name="Wolf T.M."/>
        </authorList>
    </citation>
    <scope>NUCLEOTIDE SEQUENCE</scope>
    <source>
        <strain evidence="2">MNPRO001-30</strain>
        <tissue evidence="2">Meninges</tissue>
    </source>
</reference>
<protein>
    <submittedName>
        <fullName evidence="2">Uncharacterized protein</fullName>
    </submittedName>
</protein>
<evidence type="ECO:0000313" key="3">
    <source>
        <dbReference type="Proteomes" id="UP001196413"/>
    </source>
</evidence>
<dbReference type="EMBL" id="JAHQIW010003833">
    <property type="protein sequence ID" value="KAJ1360262.1"/>
    <property type="molecule type" value="Genomic_DNA"/>
</dbReference>
<feature type="transmembrane region" description="Helical" evidence="1">
    <location>
        <begin position="16"/>
        <end position="36"/>
    </location>
</feature>
<evidence type="ECO:0000256" key="1">
    <source>
        <dbReference type="SAM" id="Phobius"/>
    </source>
</evidence>
<organism evidence="2 3">
    <name type="scientific">Parelaphostrongylus tenuis</name>
    <name type="common">Meningeal worm</name>
    <dbReference type="NCBI Taxonomy" id="148309"/>
    <lineage>
        <taxon>Eukaryota</taxon>
        <taxon>Metazoa</taxon>
        <taxon>Ecdysozoa</taxon>
        <taxon>Nematoda</taxon>
        <taxon>Chromadorea</taxon>
        <taxon>Rhabditida</taxon>
        <taxon>Rhabditina</taxon>
        <taxon>Rhabditomorpha</taxon>
        <taxon>Strongyloidea</taxon>
        <taxon>Metastrongylidae</taxon>
        <taxon>Parelaphostrongylus</taxon>
    </lineage>
</organism>
<keyword evidence="1" id="KW-1133">Transmembrane helix</keyword>
<accession>A0AAD5N2V2</accession>
<dbReference type="Proteomes" id="UP001196413">
    <property type="component" value="Unassembled WGS sequence"/>
</dbReference>
<name>A0AAD5N2V2_PARTN</name>
<dbReference type="AlphaFoldDB" id="A0AAD5N2V2"/>
<keyword evidence="1" id="KW-0472">Membrane</keyword>
<comment type="caution">
    <text evidence="2">The sequence shown here is derived from an EMBL/GenBank/DDBJ whole genome shotgun (WGS) entry which is preliminary data.</text>
</comment>
<keyword evidence="1" id="KW-0812">Transmembrane</keyword>
<gene>
    <name evidence="2" type="ORF">KIN20_019189</name>
</gene>
<proteinExistence type="predicted"/>
<keyword evidence="3" id="KW-1185">Reference proteome</keyword>
<sequence>MGDKSGAQKQVRSRNIAPFVTLATLVAGVTLLGIGYKAKKTVPSNEELTRNQGL</sequence>
<evidence type="ECO:0000313" key="2">
    <source>
        <dbReference type="EMBL" id="KAJ1360262.1"/>
    </source>
</evidence>